<comment type="caution">
    <text evidence="2">The sequence shown here is derived from an EMBL/GenBank/DDBJ whole genome shotgun (WGS) entry which is preliminary data.</text>
</comment>
<dbReference type="InterPro" id="IPR010852">
    <property type="entry name" value="ABATE"/>
</dbReference>
<feature type="domain" description="Zinc finger CGNR" evidence="1">
    <location>
        <begin position="146"/>
        <end position="187"/>
    </location>
</feature>
<dbReference type="Proteomes" id="UP001234880">
    <property type="component" value="Unassembled WGS sequence"/>
</dbReference>
<dbReference type="Gene3D" id="1.10.3300.10">
    <property type="entry name" value="Jann2411-like domain"/>
    <property type="match status" value="1"/>
</dbReference>
<sequence length="190" mass="20537">MAVRERGGRSDTETQPLCLQFTKTVTARETATPRDSLLRPSDLAEWLAAAGLGGRPPGLDEELLREARELRESIYRAARAVADAQEMAEADRDRINDWAGRNDAFRVLDGAGVNWRFPGSSPARSALAVVAGDAVDTLGGLRVGTIKVCAGTGCVAVFLDATRGRFRRWCSMSTCGNRAKKDAMRVRGAQ</sequence>
<evidence type="ECO:0000313" key="2">
    <source>
        <dbReference type="EMBL" id="MDP9616343.1"/>
    </source>
</evidence>
<keyword evidence="3" id="KW-1185">Reference proteome</keyword>
<dbReference type="Pfam" id="PF07336">
    <property type="entry name" value="ABATE"/>
    <property type="match status" value="1"/>
</dbReference>
<dbReference type="InterPro" id="IPR023286">
    <property type="entry name" value="ABATE_dom_sf"/>
</dbReference>
<dbReference type="RefSeq" id="WP_236256231.1">
    <property type="nucleotide sequence ID" value="NZ_JAURUE010000002.1"/>
</dbReference>
<proteinExistence type="predicted"/>
<organism evidence="2 3">
    <name type="scientific">Streptomyces demainii</name>
    <dbReference type="NCBI Taxonomy" id="588122"/>
    <lineage>
        <taxon>Bacteria</taxon>
        <taxon>Bacillati</taxon>
        <taxon>Actinomycetota</taxon>
        <taxon>Actinomycetes</taxon>
        <taxon>Kitasatosporales</taxon>
        <taxon>Streptomycetaceae</taxon>
        <taxon>Streptomyces</taxon>
    </lineage>
</organism>
<dbReference type="Pfam" id="PF11706">
    <property type="entry name" value="zf-CGNR"/>
    <property type="match status" value="1"/>
</dbReference>
<dbReference type="PANTHER" id="PTHR35525:SF3">
    <property type="entry name" value="BLL6575 PROTEIN"/>
    <property type="match status" value="1"/>
</dbReference>
<evidence type="ECO:0000313" key="3">
    <source>
        <dbReference type="Proteomes" id="UP001234880"/>
    </source>
</evidence>
<name>A0ABT9L6N1_9ACTN</name>
<dbReference type="EMBL" id="JAURUE010000002">
    <property type="protein sequence ID" value="MDP9616343.1"/>
    <property type="molecule type" value="Genomic_DNA"/>
</dbReference>
<dbReference type="PANTHER" id="PTHR35525">
    <property type="entry name" value="BLL6575 PROTEIN"/>
    <property type="match status" value="1"/>
</dbReference>
<dbReference type="InterPro" id="IPR021005">
    <property type="entry name" value="Znf_CGNR"/>
</dbReference>
<accession>A0ABT9L6N1</accession>
<evidence type="ECO:0000259" key="1">
    <source>
        <dbReference type="Pfam" id="PF11706"/>
    </source>
</evidence>
<reference evidence="2 3" key="1">
    <citation type="submission" date="2023-07" db="EMBL/GenBank/DDBJ databases">
        <title>Sequencing the genomes of 1000 actinobacteria strains.</title>
        <authorList>
            <person name="Klenk H.-P."/>
        </authorList>
    </citation>
    <scope>NUCLEOTIDE SEQUENCE [LARGE SCALE GENOMIC DNA]</scope>
    <source>
        <strain evidence="2 3">DSM 41600</strain>
    </source>
</reference>
<gene>
    <name evidence="2" type="ORF">JOF35_008681</name>
</gene>
<protein>
    <submittedName>
        <fullName evidence="2">RNA-binding Zn ribbon-like protein</fullName>
    </submittedName>
</protein>
<dbReference type="SUPFAM" id="SSF160904">
    <property type="entry name" value="Jann2411-like"/>
    <property type="match status" value="1"/>
</dbReference>